<evidence type="ECO:0000256" key="1">
    <source>
        <dbReference type="ARBA" id="ARBA00001113"/>
    </source>
</evidence>
<evidence type="ECO:0000256" key="2">
    <source>
        <dbReference type="ARBA" id="ARBA00002788"/>
    </source>
</evidence>
<keyword evidence="4" id="KW-0808">Transferase</keyword>
<keyword evidence="7" id="KW-0418">Kinase</keyword>
<dbReference type="RefSeq" id="WP_007200466.1">
    <property type="nucleotide sequence ID" value="NZ_AKKV01000019.1"/>
</dbReference>
<evidence type="ECO:0000256" key="3">
    <source>
        <dbReference type="ARBA" id="ARBA00012095"/>
    </source>
</evidence>
<sequence>MVNLILVSHSEKLAQGLKELLGEMAPGVAIHLAAGLADGSLGTDISRIEAAFEAVTDDSLLITDLGSATMNAELALELYSGNHTITFCDVPFLEGAFVAAVQSRMGQNLDEIILALQSEFQ</sequence>
<protein>
    <recommendedName>
        <fullName evidence="3">phosphoenolpyruvate--glycerone phosphotransferase</fullName>
        <ecNumber evidence="3">2.7.1.121</ecNumber>
    </recommendedName>
</protein>
<accession>I8AMQ2</accession>
<comment type="catalytic activity">
    <reaction evidence="1">
        <text>dihydroxyacetone + phosphoenolpyruvate = dihydroxyacetone phosphate + pyruvate</text>
        <dbReference type="Rhea" id="RHEA:18381"/>
        <dbReference type="ChEBI" id="CHEBI:15361"/>
        <dbReference type="ChEBI" id="CHEBI:16016"/>
        <dbReference type="ChEBI" id="CHEBI:57642"/>
        <dbReference type="ChEBI" id="CHEBI:58702"/>
        <dbReference type="EC" id="2.7.1.121"/>
    </reaction>
</comment>
<dbReference type="GO" id="GO:0009401">
    <property type="term" value="P:phosphoenolpyruvate-dependent sugar phosphotransferase system"/>
    <property type="evidence" value="ECO:0007669"/>
    <property type="project" value="InterPro"/>
</dbReference>
<dbReference type="STRING" id="1196324.A374_01824"/>
<dbReference type="PANTHER" id="PTHR38594:SF1">
    <property type="entry name" value="PEP-DEPENDENT DIHYDROXYACETONE KINASE, PHOSPHORYL DONOR SUBUNIT DHAM"/>
    <property type="match status" value="1"/>
</dbReference>
<evidence type="ECO:0000256" key="4">
    <source>
        <dbReference type="ARBA" id="ARBA00022679"/>
    </source>
</evidence>
<dbReference type="AlphaFoldDB" id="I8AMQ2"/>
<dbReference type="Proteomes" id="UP000004080">
    <property type="component" value="Unassembled WGS sequence"/>
</dbReference>
<comment type="subunit">
    <text evidence="5">Homodimer. The dihydroxyacetone kinase complex is composed of a homodimer of DhaM, a homodimer of DhaK and the subunit DhaL.</text>
</comment>
<keyword evidence="8" id="KW-1185">Reference proteome</keyword>
<dbReference type="OrthoDB" id="7065393at2"/>
<evidence type="ECO:0000313" key="7">
    <source>
        <dbReference type="EMBL" id="EIT86954.1"/>
    </source>
</evidence>
<dbReference type="EMBL" id="AKKV01000019">
    <property type="protein sequence ID" value="EIT86954.1"/>
    <property type="molecule type" value="Genomic_DNA"/>
</dbReference>
<comment type="caution">
    <text evidence="7">The sequence shown here is derived from an EMBL/GenBank/DDBJ whole genome shotgun (WGS) entry which is preliminary data.</text>
</comment>
<dbReference type="InterPro" id="IPR004701">
    <property type="entry name" value="PTS_EIIA_man-typ"/>
</dbReference>
<dbReference type="PANTHER" id="PTHR38594">
    <property type="entry name" value="PEP-DEPENDENT DIHYDROXYACETONE KINASE, PHOSPHORYL DONOR SUBUNIT DHAM"/>
    <property type="match status" value="1"/>
</dbReference>
<dbReference type="InterPro" id="IPR039643">
    <property type="entry name" value="DhaM"/>
</dbReference>
<reference evidence="7 8" key="1">
    <citation type="journal article" date="2012" name="J. Bacteriol.">
        <title>Genome of Bacillus macauensis ZFHKF-1, a Long-Chain-Forming Bacterium.</title>
        <authorList>
            <person name="Cai L."/>
            <person name="Zhang T."/>
        </authorList>
    </citation>
    <scope>NUCLEOTIDE SEQUENCE [LARGE SCALE GENOMIC DNA]</scope>
    <source>
        <strain evidence="7 8">ZFHKF-1</strain>
    </source>
</reference>
<dbReference type="GO" id="GO:0047324">
    <property type="term" value="F:phosphoenolpyruvate-glycerone phosphotransferase activity"/>
    <property type="evidence" value="ECO:0007669"/>
    <property type="project" value="UniProtKB-EC"/>
</dbReference>
<dbReference type="Pfam" id="PF03610">
    <property type="entry name" value="EIIA-man"/>
    <property type="match status" value="1"/>
</dbReference>
<dbReference type="SUPFAM" id="SSF53062">
    <property type="entry name" value="PTS system fructose IIA component-like"/>
    <property type="match status" value="1"/>
</dbReference>
<dbReference type="InterPro" id="IPR012844">
    <property type="entry name" value="DhaM_N"/>
</dbReference>
<feature type="domain" description="PTS EIIA type-4" evidence="6">
    <location>
        <begin position="1"/>
        <end position="121"/>
    </location>
</feature>
<dbReference type="PATRIC" id="fig|1196324.3.peg.362"/>
<dbReference type="InterPro" id="IPR036662">
    <property type="entry name" value="PTS_EIIA_man-typ_sf"/>
</dbReference>
<evidence type="ECO:0000313" key="8">
    <source>
        <dbReference type="Proteomes" id="UP000004080"/>
    </source>
</evidence>
<dbReference type="GO" id="GO:0019563">
    <property type="term" value="P:glycerol catabolic process"/>
    <property type="evidence" value="ECO:0007669"/>
    <property type="project" value="InterPro"/>
</dbReference>
<dbReference type="EC" id="2.7.1.121" evidence="3"/>
<gene>
    <name evidence="7" type="ORF">A374_01824</name>
</gene>
<evidence type="ECO:0000259" key="6">
    <source>
        <dbReference type="PROSITE" id="PS51096"/>
    </source>
</evidence>
<name>I8AMQ2_9BACL</name>
<organism evidence="7 8">
    <name type="scientific">Fictibacillus macauensis ZFHKF-1</name>
    <dbReference type="NCBI Taxonomy" id="1196324"/>
    <lineage>
        <taxon>Bacteria</taxon>
        <taxon>Bacillati</taxon>
        <taxon>Bacillota</taxon>
        <taxon>Bacilli</taxon>
        <taxon>Bacillales</taxon>
        <taxon>Fictibacillaceae</taxon>
        <taxon>Fictibacillus</taxon>
    </lineage>
</organism>
<dbReference type="NCBIfam" id="TIGR02364">
    <property type="entry name" value="dha_pts"/>
    <property type="match status" value="1"/>
</dbReference>
<dbReference type="eggNOG" id="COG3412">
    <property type="taxonomic scope" value="Bacteria"/>
</dbReference>
<dbReference type="GO" id="GO:0016020">
    <property type="term" value="C:membrane"/>
    <property type="evidence" value="ECO:0007669"/>
    <property type="project" value="InterPro"/>
</dbReference>
<proteinExistence type="predicted"/>
<evidence type="ECO:0000256" key="5">
    <source>
        <dbReference type="ARBA" id="ARBA00046577"/>
    </source>
</evidence>
<comment type="function">
    <text evidence="2">Component of the dihydroxyacetone kinase complex, which is responsible for the phosphoenolpyruvate (PEP)-dependent phosphorylation of dihydroxyacetone. DhaM serves as the phosphoryl donor. Is phosphorylated by phosphoenolpyruvate in an EI- and HPr-dependent reaction, and a phosphorelay system on histidine residues finally leads to phosphoryl transfer to DhaL and dihydroxyacetone.</text>
</comment>
<dbReference type="PROSITE" id="PS51096">
    <property type="entry name" value="PTS_EIIA_TYPE_4"/>
    <property type="match status" value="1"/>
</dbReference>
<dbReference type="Gene3D" id="3.40.50.510">
    <property type="entry name" value="Phosphotransferase system, mannose-type IIA component"/>
    <property type="match status" value="1"/>
</dbReference>